<dbReference type="SUPFAM" id="SSF117856">
    <property type="entry name" value="AF0104/ALDC/Ptd012-like"/>
    <property type="match status" value="1"/>
</dbReference>
<name>A0ABQ4QWP5_9HYPH</name>
<proteinExistence type="predicted"/>
<dbReference type="Proteomes" id="UP001055167">
    <property type="component" value="Unassembled WGS sequence"/>
</dbReference>
<dbReference type="EMBL" id="BPQH01000006">
    <property type="protein sequence ID" value="GJD49683.1"/>
    <property type="molecule type" value="Genomic_DNA"/>
</dbReference>
<accession>A0ABQ4QWP5</accession>
<dbReference type="RefSeq" id="WP_128563729.1">
    <property type="nucleotide sequence ID" value="NZ_BPQH01000006.1"/>
</dbReference>
<reference evidence="2" key="2">
    <citation type="submission" date="2021-08" db="EMBL/GenBank/DDBJ databases">
        <authorList>
            <person name="Tani A."/>
            <person name="Ola A."/>
            <person name="Ogura Y."/>
            <person name="Katsura K."/>
            <person name="Hayashi T."/>
        </authorList>
    </citation>
    <scope>NUCLEOTIDE SEQUENCE</scope>
    <source>
        <strain evidence="2">KCTC 52305</strain>
    </source>
</reference>
<gene>
    <name evidence="2" type="ORF">OPKNFCMD_2416</name>
</gene>
<organism evidence="2 3">
    <name type="scientific">Methylobacterium crusticola</name>
    <dbReference type="NCBI Taxonomy" id="1697972"/>
    <lineage>
        <taxon>Bacteria</taxon>
        <taxon>Pseudomonadati</taxon>
        <taxon>Pseudomonadota</taxon>
        <taxon>Alphaproteobacteria</taxon>
        <taxon>Hyphomicrobiales</taxon>
        <taxon>Methylobacteriaceae</taxon>
        <taxon>Methylobacterium</taxon>
    </lineage>
</organism>
<reference evidence="2" key="1">
    <citation type="journal article" date="2021" name="Front. Microbiol.">
        <title>Comprehensive Comparative Genomics and Phenotyping of Methylobacterium Species.</title>
        <authorList>
            <person name="Alessa O."/>
            <person name="Ogura Y."/>
            <person name="Fujitani Y."/>
            <person name="Takami H."/>
            <person name="Hayashi T."/>
            <person name="Sahin N."/>
            <person name="Tani A."/>
        </authorList>
    </citation>
    <scope>NUCLEOTIDE SEQUENCE</scope>
    <source>
        <strain evidence="2">KCTC 52305</strain>
    </source>
</reference>
<dbReference type="Pfam" id="PF03479">
    <property type="entry name" value="PCC"/>
    <property type="match status" value="1"/>
</dbReference>
<keyword evidence="3" id="KW-1185">Reference proteome</keyword>
<sequence>MRSPVSARPPRPRTLIHPGRFNPVRIHSLRSEAGRHVRLALLPGDTLFRGLVEPLALLGIRNASMTILGGYFAELRYCVAPPDPSGQAVIAYGPPIEAGRTYMIFGNATLGKSLKGEPLVHCHAAIRTQDGSVKGGHILTDACVVSSAPIPVLVTSLDGFELRQAYDPETNIPLLQPFKAGVDE</sequence>
<dbReference type="PROSITE" id="PS51742">
    <property type="entry name" value="PPC"/>
    <property type="match status" value="1"/>
</dbReference>
<dbReference type="Gene3D" id="3.30.1330.80">
    <property type="entry name" value="Hypothetical protein, similar to alpha- acetolactate decarboxylase, domain 2"/>
    <property type="match status" value="1"/>
</dbReference>
<comment type="caution">
    <text evidence="2">The sequence shown here is derived from an EMBL/GenBank/DDBJ whole genome shotgun (WGS) entry which is preliminary data.</text>
</comment>
<evidence type="ECO:0000259" key="1">
    <source>
        <dbReference type="PROSITE" id="PS51742"/>
    </source>
</evidence>
<feature type="domain" description="PPC" evidence="1">
    <location>
        <begin position="31"/>
        <end position="178"/>
    </location>
</feature>
<dbReference type="InterPro" id="IPR005175">
    <property type="entry name" value="PPC_dom"/>
</dbReference>
<evidence type="ECO:0000313" key="3">
    <source>
        <dbReference type="Proteomes" id="UP001055167"/>
    </source>
</evidence>
<protein>
    <recommendedName>
        <fullName evidence="1">PPC domain-containing protein</fullName>
    </recommendedName>
</protein>
<evidence type="ECO:0000313" key="2">
    <source>
        <dbReference type="EMBL" id="GJD49683.1"/>
    </source>
</evidence>